<evidence type="ECO:0000256" key="1">
    <source>
        <dbReference type="ARBA" id="ARBA00022603"/>
    </source>
</evidence>
<dbReference type="GO" id="GO:0008168">
    <property type="term" value="F:methyltransferase activity"/>
    <property type="evidence" value="ECO:0007669"/>
    <property type="project" value="UniProtKB-KW"/>
</dbReference>
<evidence type="ECO:0000313" key="7">
    <source>
        <dbReference type="Proteomes" id="UP000007886"/>
    </source>
</evidence>
<dbReference type="PANTHER" id="PTHR12829:SF7">
    <property type="entry name" value="N6-ADENOSINE-METHYLTRANSFERASE CATALYTIC SUBUNIT"/>
    <property type="match status" value="1"/>
</dbReference>
<protein>
    <submittedName>
        <fullName evidence="6">Uncharacterized protein</fullName>
    </submittedName>
</protein>
<dbReference type="PROSITE" id="PS00092">
    <property type="entry name" value="N6_MTASE"/>
    <property type="match status" value="1"/>
</dbReference>
<reference evidence="6 7" key="1">
    <citation type="journal article" date="2012" name="Microbes Environ.">
        <title>Complete genome sequence of Bradyrhizobium sp. S23321: insights into symbiosis evolution in soil oligotrophs.</title>
        <authorList>
            <person name="Okubo T."/>
            <person name="Tsukui T."/>
            <person name="Maita H."/>
            <person name="Okamoto S."/>
            <person name="Oshima K."/>
            <person name="Fujisawa T."/>
            <person name="Saito A."/>
            <person name="Futamata H."/>
            <person name="Hattori R."/>
            <person name="Shimomura Y."/>
            <person name="Haruta S."/>
            <person name="Morimoto S."/>
            <person name="Wang Y."/>
            <person name="Sakai Y."/>
            <person name="Hattori M."/>
            <person name="Aizawa S."/>
            <person name="Nagashima K.V.P."/>
            <person name="Masuda S."/>
            <person name="Hattori T."/>
            <person name="Yamashita A."/>
            <person name="Bao Z."/>
            <person name="Hayatsu M."/>
            <person name="Kajiya-Kanegae H."/>
            <person name="Yoshinaga I."/>
            <person name="Sakamoto K."/>
            <person name="Toyota K."/>
            <person name="Nakao M."/>
            <person name="Kohara M."/>
            <person name="Anda M."/>
            <person name="Niwa R."/>
            <person name="Jung-Hwan P."/>
            <person name="Sameshima-Saito R."/>
            <person name="Tokuda S."/>
            <person name="Yamamoto S."/>
            <person name="Yamamoto S."/>
            <person name="Yokoyama T."/>
            <person name="Akutsu T."/>
            <person name="Nakamura Y."/>
            <person name="Nakahira-Yanaka Y."/>
            <person name="Takada Hoshino Y."/>
            <person name="Hirakawa H."/>
            <person name="Mitsui H."/>
            <person name="Terasawa K."/>
            <person name="Itakura M."/>
            <person name="Sato S."/>
            <person name="Ikeda-Ohtsubo W."/>
            <person name="Sakakura N."/>
            <person name="Kaminuma E."/>
            <person name="Minamisawa K."/>
        </authorList>
    </citation>
    <scope>NUCLEOTIDE SEQUENCE [LARGE SCALE GENOMIC DNA]</scope>
    <source>
        <strain evidence="6 7">S23321</strain>
    </source>
</reference>
<proteinExistence type="inferred from homology"/>
<dbReference type="InterPro" id="IPR014729">
    <property type="entry name" value="Rossmann-like_a/b/a_fold"/>
</dbReference>
<feature type="region of interest" description="Disordered" evidence="5">
    <location>
        <begin position="320"/>
        <end position="341"/>
    </location>
</feature>
<accession>A0AAI8MEQ5</accession>
<dbReference type="InterPro" id="IPR002052">
    <property type="entry name" value="DNA_methylase_N6_adenine_CS"/>
</dbReference>
<name>A0AAI8MEQ5_9BRAD</name>
<dbReference type="RefSeq" id="WP_015686344.1">
    <property type="nucleotide sequence ID" value="NC_017082.1"/>
</dbReference>
<dbReference type="EMBL" id="AP012279">
    <property type="protein sequence ID" value="BAL77057.1"/>
    <property type="molecule type" value="Genomic_DNA"/>
</dbReference>
<dbReference type="PROSITE" id="PS51143">
    <property type="entry name" value="MT_A70"/>
    <property type="match status" value="1"/>
</dbReference>
<evidence type="ECO:0000256" key="5">
    <source>
        <dbReference type="SAM" id="MobiDB-lite"/>
    </source>
</evidence>
<keyword evidence="3" id="KW-0949">S-adenosyl-L-methionine</keyword>
<keyword evidence="7" id="KW-1185">Reference proteome</keyword>
<dbReference type="GO" id="GO:0003676">
    <property type="term" value="F:nucleic acid binding"/>
    <property type="evidence" value="ECO:0007669"/>
    <property type="project" value="InterPro"/>
</dbReference>
<dbReference type="InterPro" id="IPR029063">
    <property type="entry name" value="SAM-dependent_MTases_sf"/>
</dbReference>
<gene>
    <name evidence="6" type="ORF">S23_38620</name>
</gene>
<dbReference type="Gene3D" id="3.40.50.620">
    <property type="entry name" value="HUPs"/>
    <property type="match status" value="1"/>
</dbReference>
<dbReference type="KEGG" id="brs:S23_38620"/>
<dbReference type="InterPro" id="IPR007757">
    <property type="entry name" value="MT-A70-like"/>
</dbReference>
<feature type="region of interest" description="Disordered" evidence="5">
    <location>
        <begin position="371"/>
        <end position="394"/>
    </location>
</feature>
<comment type="similarity">
    <text evidence="4">Belongs to the MT-A70-like family.</text>
</comment>
<dbReference type="SUPFAM" id="SSF53335">
    <property type="entry name" value="S-adenosyl-L-methionine-dependent methyltransferases"/>
    <property type="match status" value="1"/>
</dbReference>
<dbReference type="SUPFAM" id="SSF52402">
    <property type="entry name" value="Adenine nucleotide alpha hydrolases-like"/>
    <property type="match status" value="1"/>
</dbReference>
<feature type="region of interest" description="Disordered" evidence="5">
    <location>
        <begin position="67"/>
        <end position="96"/>
    </location>
</feature>
<feature type="compositionally biased region" description="Basic and acidic residues" evidence="5">
    <location>
        <begin position="321"/>
        <end position="341"/>
    </location>
</feature>
<keyword evidence="1" id="KW-0489">Methyltransferase</keyword>
<dbReference type="PANTHER" id="PTHR12829">
    <property type="entry name" value="N6-ADENOSINE-METHYLTRANSFERASE"/>
    <property type="match status" value="1"/>
</dbReference>
<sequence length="886" mass="98460">MTELVKYEAARKALAEAVAVDEVVDIRSKAEAMRVYARQASDKGLEIQAAQIRFRAERRLGEMLAAAKESGQISRGQPPKLGEKNSAETEEYSDEAPITRVTLREAGIDHKLSSKAQRLAAMDAGAFEQALERHAEEMRAGTGRVAMDLYRVVSEDAGRDHRRDLAQTLSDASAQLAPSGRKYPVIYADPPWRRHQGVTDRSYENHYPTMTWDEICALPIAQMVLPDAWLFLWIPRAHAFALHEIETEVEVVGTGEVVQAKVAMPLGYAVAKAWGFDSYSTLAVWTKTDAEHPDAAGTGKIFRDQDELLLLFKRGRGLPMPEKKFGSNHRERPREHSRKPDFYRDMIASMAGGLPVLELFARVDAEHPLPEGWGAWGNQSGEDSKLPEPSGETEVAAAEATDGASAAAAVEVSDRAPYDAGDTIVIDQLAGSEWLAPAAAEPARYQVSVQFSGGAASYVAAKLILEECGHDGVALVFADTLIEDEDLYRFLSDAEQRLDHPIIRISEGRDPWQVFFAERMMGNSRVDPCSKILKRRLLDKWRSDNCAPDCTLVIGFDATEDFRFQPMKERMAPVNVRAPLLERGIWKERAYEIVEQDGLRLPRLYKMGFPHNNCGGFCVKAGHASFALLLEHMPDRYAMHEAKEEEFRQFIGRDVSIMRDRRNDESKPLTMRAFRERHQRDPSLLDRSDLGGCTCMIEPEPSPDDEPAPFDPASIDEREALKILSDFCHKRRDIAPALGEFYLARGYTHQSGEQWALRGQGWDRLRELEAAVAPPAPAVALTEPYRAAQPSLFDVARQLDDAPKAEVVDGVLQTRLPVDDDELAEQLALLAVRAGDAIDGDMMRHLVGKDLAHATTKALKITERGEALLAQLVAPATVQQQGEGAR</sequence>
<organism evidence="6 7">
    <name type="scientific">Bradyrhizobium cosmicum</name>
    <dbReference type="NCBI Taxonomy" id="1404864"/>
    <lineage>
        <taxon>Bacteria</taxon>
        <taxon>Pseudomonadati</taxon>
        <taxon>Pseudomonadota</taxon>
        <taxon>Alphaproteobacteria</taxon>
        <taxon>Hyphomicrobiales</taxon>
        <taxon>Nitrobacteraceae</taxon>
        <taxon>Bradyrhizobium</taxon>
    </lineage>
</organism>
<keyword evidence="2" id="KW-0808">Transferase</keyword>
<dbReference type="GO" id="GO:0032259">
    <property type="term" value="P:methylation"/>
    <property type="evidence" value="ECO:0007669"/>
    <property type="project" value="UniProtKB-KW"/>
</dbReference>
<dbReference type="Pfam" id="PF05063">
    <property type="entry name" value="MT-A70"/>
    <property type="match status" value="2"/>
</dbReference>
<dbReference type="Proteomes" id="UP000007886">
    <property type="component" value="Chromosome"/>
</dbReference>
<evidence type="ECO:0000256" key="2">
    <source>
        <dbReference type="ARBA" id="ARBA00022679"/>
    </source>
</evidence>
<dbReference type="AlphaFoldDB" id="A0AAI8MEQ5"/>
<evidence type="ECO:0000256" key="4">
    <source>
        <dbReference type="PROSITE-ProRule" id="PRU00489"/>
    </source>
</evidence>
<evidence type="ECO:0000313" key="6">
    <source>
        <dbReference type="EMBL" id="BAL77057.1"/>
    </source>
</evidence>
<evidence type="ECO:0000256" key="3">
    <source>
        <dbReference type="ARBA" id="ARBA00022691"/>
    </source>
</evidence>